<dbReference type="EMBL" id="CAKOFQ010007350">
    <property type="protein sequence ID" value="CAH1999019.1"/>
    <property type="molecule type" value="Genomic_DNA"/>
</dbReference>
<name>A0A9P0PUX6_ACAOB</name>
<protein>
    <submittedName>
        <fullName evidence="1">Uncharacterized protein</fullName>
    </submittedName>
</protein>
<keyword evidence="2" id="KW-1185">Reference proteome</keyword>
<reference evidence="1" key="1">
    <citation type="submission" date="2022-03" db="EMBL/GenBank/DDBJ databases">
        <authorList>
            <person name="Sayadi A."/>
        </authorList>
    </citation>
    <scope>NUCLEOTIDE SEQUENCE</scope>
</reference>
<accession>A0A9P0PUX6</accession>
<organism evidence="1 2">
    <name type="scientific">Acanthoscelides obtectus</name>
    <name type="common">Bean weevil</name>
    <name type="synonym">Bruchus obtectus</name>
    <dbReference type="NCBI Taxonomy" id="200917"/>
    <lineage>
        <taxon>Eukaryota</taxon>
        <taxon>Metazoa</taxon>
        <taxon>Ecdysozoa</taxon>
        <taxon>Arthropoda</taxon>
        <taxon>Hexapoda</taxon>
        <taxon>Insecta</taxon>
        <taxon>Pterygota</taxon>
        <taxon>Neoptera</taxon>
        <taxon>Endopterygota</taxon>
        <taxon>Coleoptera</taxon>
        <taxon>Polyphaga</taxon>
        <taxon>Cucujiformia</taxon>
        <taxon>Chrysomeloidea</taxon>
        <taxon>Chrysomelidae</taxon>
        <taxon>Bruchinae</taxon>
        <taxon>Bruchini</taxon>
        <taxon>Acanthoscelides</taxon>
    </lineage>
</organism>
<evidence type="ECO:0000313" key="1">
    <source>
        <dbReference type="EMBL" id="CAH1999019.1"/>
    </source>
</evidence>
<sequence>MFRDNRFQWRLAHLTGIFDFLNELNLKLQFRNNTIISNYDGT</sequence>
<comment type="caution">
    <text evidence="1">The sequence shown here is derived from an EMBL/GenBank/DDBJ whole genome shotgun (WGS) entry which is preliminary data.</text>
</comment>
<dbReference type="OrthoDB" id="6743767at2759"/>
<gene>
    <name evidence="1" type="ORF">ACAOBT_LOCUS24748</name>
</gene>
<dbReference type="Proteomes" id="UP001152888">
    <property type="component" value="Unassembled WGS sequence"/>
</dbReference>
<dbReference type="AlphaFoldDB" id="A0A9P0PUX6"/>
<evidence type="ECO:0000313" key="2">
    <source>
        <dbReference type="Proteomes" id="UP001152888"/>
    </source>
</evidence>
<proteinExistence type="predicted"/>